<dbReference type="EMBL" id="JAJGCB010000002">
    <property type="protein sequence ID" value="KAJ8994805.1"/>
    <property type="molecule type" value="Genomic_DNA"/>
</dbReference>
<protein>
    <submittedName>
        <fullName evidence="2">Uncharacterized protein</fullName>
    </submittedName>
</protein>
<feature type="compositionally biased region" description="Gly residues" evidence="1">
    <location>
        <begin position="1"/>
        <end position="14"/>
    </location>
</feature>
<proteinExistence type="predicted"/>
<gene>
    <name evidence="2" type="ORF">HRR80_001504</name>
</gene>
<comment type="caution">
    <text evidence="2">The sequence shown here is derived from an EMBL/GenBank/DDBJ whole genome shotgun (WGS) entry which is preliminary data.</text>
</comment>
<reference evidence="2" key="1">
    <citation type="submission" date="2023-01" db="EMBL/GenBank/DDBJ databases">
        <title>Exophiala dermititidis isolated from Cystic Fibrosis Patient.</title>
        <authorList>
            <person name="Kurbessoian T."/>
            <person name="Crocker A."/>
            <person name="Murante D."/>
            <person name="Hogan D.A."/>
            <person name="Stajich J.E."/>
        </authorList>
    </citation>
    <scope>NUCLEOTIDE SEQUENCE</scope>
    <source>
        <strain evidence="2">Ex8</strain>
    </source>
</reference>
<feature type="region of interest" description="Disordered" evidence="1">
    <location>
        <begin position="622"/>
        <end position="643"/>
    </location>
</feature>
<name>A0AAN6EZT4_EXODE</name>
<dbReference type="Proteomes" id="UP001161757">
    <property type="component" value="Unassembled WGS sequence"/>
</dbReference>
<feature type="compositionally biased region" description="Acidic residues" evidence="1">
    <location>
        <begin position="625"/>
        <end position="643"/>
    </location>
</feature>
<evidence type="ECO:0000313" key="2">
    <source>
        <dbReference type="EMBL" id="KAJ8994805.1"/>
    </source>
</evidence>
<organism evidence="2 3">
    <name type="scientific">Exophiala dermatitidis</name>
    <name type="common">Black yeast-like fungus</name>
    <name type="synonym">Wangiella dermatitidis</name>
    <dbReference type="NCBI Taxonomy" id="5970"/>
    <lineage>
        <taxon>Eukaryota</taxon>
        <taxon>Fungi</taxon>
        <taxon>Dikarya</taxon>
        <taxon>Ascomycota</taxon>
        <taxon>Pezizomycotina</taxon>
        <taxon>Eurotiomycetes</taxon>
        <taxon>Chaetothyriomycetidae</taxon>
        <taxon>Chaetothyriales</taxon>
        <taxon>Herpotrichiellaceae</taxon>
        <taxon>Exophiala</taxon>
    </lineage>
</organism>
<evidence type="ECO:0000256" key="1">
    <source>
        <dbReference type="SAM" id="MobiDB-lite"/>
    </source>
</evidence>
<evidence type="ECO:0000313" key="3">
    <source>
        <dbReference type="Proteomes" id="UP001161757"/>
    </source>
</evidence>
<sequence>MGSSGTGEKLGVGLDGCRSGNEPEGKEHSQYARPQACDSEVVGSNFLRCQNEKSGEITPLDGTILVALLDAGFRTSICSKPIRMAPGVKSLSEQDMLRLCEIVPNSFAPDYIHRFEEQAKYIPGISGFLASFLRNATSKGEEPPLGVKGTSLANALEVEAADNSASVIDRDLWMTVAGGVHNYEHSRRLRPLWSSKPAADSHKVLDDRDPVRRSAASVGGDLLPEIADLDLHKDSGTGTIEEDDLFGFAAAYASQAEPYEHAEQTTGFGNAESHSEILSDFPDAGATSRQMLSNTHEFSRDLKHSVAIDVQNRSRMRSASHTSDVSMLTTHGEPIKEAAVIDQSPVIGSLSWLTQDLIRVHPLRKHEEEKYLADRSDLQASGQHVSGRDEPCWFSENLLDESIFQPDELGLQHTAVRRDAAFSSSSEGDRHLLTDSPDTPYSSGEHREHQRLHILIPAEQDNSSSNTSIIDLPEDEHLLLHMETRPCKVEPGGAKDSHELKPYEVDHDMKFLASAWGMDPIDSSPVSDDHQILQEMPDDPLPREQTMSPPMSKSGKRLNFSLGRSSSSSSSIGRSVSDARIQRRPSLLKRFSWGGRGHAGEGGDFDMTTLDGRTMEVKRRKTLDDYEMTETDVRDDESSDMLF</sequence>
<feature type="compositionally biased region" description="Basic and acidic residues" evidence="1">
    <location>
        <begin position="21"/>
        <end position="30"/>
    </location>
</feature>
<feature type="region of interest" description="Disordered" evidence="1">
    <location>
        <begin position="1"/>
        <end position="33"/>
    </location>
</feature>
<feature type="region of interest" description="Disordered" evidence="1">
    <location>
        <begin position="420"/>
        <end position="444"/>
    </location>
</feature>
<dbReference type="AlphaFoldDB" id="A0AAN6EZT4"/>
<accession>A0AAN6EZT4</accession>